<dbReference type="Proteomes" id="UP000193778">
    <property type="component" value="Unassembled WGS sequence"/>
</dbReference>
<proteinExistence type="inferred from homology"/>
<dbReference type="InterPro" id="IPR016161">
    <property type="entry name" value="Ald_DH/histidinol_DH"/>
</dbReference>
<dbReference type="InterPro" id="IPR015590">
    <property type="entry name" value="Aldehyde_DH_dom"/>
</dbReference>
<keyword evidence="2 4" id="KW-0560">Oxidoreductase</keyword>
<dbReference type="GO" id="GO:0008911">
    <property type="term" value="F:lactaldehyde dehydrogenase (NAD+) activity"/>
    <property type="evidence" value="ECO:0007669"/>
    <property type="project" value="TreeGrafter"/>
</dbReference>
<dbReference type="GO" id="GO:0008802">
    <property type="term" value="F:betaine-aldehyde dehydrogenase (NAD+) activity"/>
    <property type="evidence" value="ECO:0007669"/>
    <property type="project" value="UniProtKB-EC"/>
</dbReference>
<dbReference type="EMBL" id="FWFP01000004">
    <property type="protein sequence ID" value="SLN38376.1"/>
    <property type="molecule type" value="Genomic_DNA"/>
</dbReference>
<dbReference type="PANTHER" id="PTHR42991:SF1">
    <property type="entry name" value="ALDEHYDE DEHYDROGENASE"/>
    <property type="match status" value="1"/>
</dbReference>
<dbReference type="PANTHER" id="PTHR42991">
    <property type="entry name" value="ALDEHYDE DEHYDROGENASE"/>
    <property type="match status" value="1"/>
</dbReference>
<dbReference type="EC" id="1.2.1.8" evidence="4"/>
<sequence>MLEKAEAIRFGDPQDPGTQLGCVIYDQGAEILFHPGRQGALLPIVIDKVPQNSVLVMEEPFGPIVRVPDNDPEVMANSNSTDFGLASGNNDLNRANASINGLDVDTCNIWEQPGYRIEMSPFTGLKDSGNGVKEGVIKAMKFFKNAKT</sequence>
<dbReference type="Gene3D" id="3.40.309.10">
    <property type="entry name" value="Aldehyde Dehydrogenase, Chain A, domain 2"/>
    <property type="match status" value="1"/>
</dbReference>
<keyword evidence="5" id="KW-1185">Reference proteome</keyword>
<evidence type="ECO:0000313" key="4">
    <source>
        <dbReference type="EMBL" id="SLN38376.1"/>
    </source>
</evidence>
<organism evidence="4 5">
    <name type="scientific">Ruegeria meonggei</name>
    <dbReference type="NCBI Taxonomy" id="1446476"/>
    <lineage>
        <taxon>Bacteria</taxon>
        <taxon>Pseudomonadati</taxon>
        <taxon>Pseudomonadota</taxon>
        <taxon>Alphaproteobacteria</taxon>
        <taxon>Rhodobacterales</taxon>
        <taxon>Roseobacteraceae</taxon>
        <taxon>Ruegeria</taxon>
    </lineage>
</organism>
<comment type="similarity">
    <text evidence="1">Belongs to the aldehyde dehydrogenase family.</text>
</comment>
<accession>A0A1X6Z1T7</accession>
<dbReference type="InterPro" id="IPR051020">
    <property type="entry name" value="ALDH-related_metabolic_enz"/>
</dbReference>
<evidence type="ECO:0000256" key="2">
    <source>
        <dbReference type="ARBA" id="ARBA00023002"/>
    </source>
</evidence>
<evidence type="ECO:0000313" key="5">
    <source>
        <dbReference type="Proteomes" id="UP000193778"/>
    </source>
</evidence>
<evidence type="ECO:0000259" key="3">
    <source>
        <dbReference type="Pfam" id="PF00171"/>
    </source>
</evidence>
<feature type="domain" description="Aldehyde dehydrogenase" evidence="3">
    <location>
        <begin position="38"/>
        <end position="148"/>
    </location>
</feature>
<gene>
    <name evidence="4" type="primary">betB_1</name>
    <name evidence="4" type="ORF">RUM8411_01691</name>
</gene>
<protein>
    <submittedName>
        <fullName evidence="4">NAD/NADP-dependent betaine aldehyde dehydrogenase</fullName>
        <ecNumber evidence="4">1.2.1.8</ecNumber>
    </submittedName>
</protein>
<reference evidence="5" key="1">
    <citation type="submission" date="2017-03" db="EMBL/GenBank/DDBJ databases">
        <authorList>
            <person name="Rodrigo-Torres L."/>
            <person name="Arahal R.D."/>
            <person name="Lucena T."/>
        </authorList>
    </citation>
    <scope>NUCLEOTIDE SEQUENCE [LARGE SCALE GENOMIC DNA]</scope>
    <source>
        <strain evidence="5">CECT 8411</strain>
    </source>
</reference>
<evidence type="ECO:0000256" key="1">
    <source>
        <dbReference type="ARBA" id="ARBA00009986"/>
    </source>
</evidence>
<dbReference type="InterPro" id="IPR016163">
    <property type="entry name" value="Ald_DH_C"/>
</dbReference>
<dbReference type="SUPFAM" id="SSF53720">
    <property type="entry name" value="ALDH-like"/>
    <property type="match status" value="1"/>
</dbReference>
<dbReference type="Pfam" id="PF00171">
    <property type="entry name" value="Aldedh"/>
    <property type="match status" value="1"/>
</dbReference>
<dbReference type="AlphaFoldDB" id="A0A1X6Z1T7"/>
<name>A0A1X6Z1T7_9RHOB</name>